<evidence type="ECO:0000256" key="4">
    <source>
        <dbReference type="ARBA" id="ARBA00022692"/>
    </source>
</evidence>
<comment type="caution">
    <text evidence="13">The sequence shown here is derived from an EMBL/GenBank/DDBJ whole genome shotgun (WGS) entry which is preliminary data.</text>
</comment>
<evidence type="ECO:0000256" key="9">
    <source>
        <dbReference type="ARBA" id="ARBA00023170"/>
    </source>
</evidence>
<keyword evidence="8 11" id="KW-0472">Membrane</keyword>
<keyword evidence="5" id="KW-0732">Signal</keyword>
<dbReference type="GO" id="GO:0005886">
    <property type="term" value="C:plasma membrane"/>
    <property type="evidence" value="ECO:0007669"/>
    <property type="project" value="TreeGrafter"/>
</dbReference>
<organism evidence="13 14">
    <name type="scientific">Mytilus edulis</name>
    <name type="common">Blue mussel</name>
    <dbReference type="NCBI Taxonomy" id="6550"/>
    <lineage>
        <taxon>Eukaryota</taxon>
        <taxon>Metazoa</taxon>
        <taxon>Spiralia</taxon>
        <taxon>Lophotrochozoa</taxon>
        <taxon>Mollusca</taxon>
        <taxon>Bivalvia</taxon>
        <taxon>Autobranchia</taxon>
        <taxon>Pteriomorphia</taxon>
        <taxon>Mytilida</taxon>
        <taxon>Mytiloidea</taxon>
        <taxon>Mytilidae</taxon>
        <taxon>Mytilinae</taxon>
        <taxon>Mytilus</taxon>
    </lineage>
</organism>
<evidence type="ECO:0000256" key="7">
    <source>
        <dbReference type="ARBA" id="ARBA00022989"/>
    </source>
</evidence>
<feature type="domain" description="TIR" evidence="12">
    <location>
        <begin position="1086"/>
        <end position="1174"/>
    </location>
</feature>
<evidence type="ECO:0000256" key="6">
    <source>
        <dbReference type="ARBA" id="ARBA00022737"/>
    </source>
</evidence>
<dbReference type="PROSITE" id="PS50104">
    <property type="entry name" value="TIR"/>
    <property type="match status" value="1"/>
</dbReference>
<evidence type="ECO:0000256" key="8">
    <source>
        <dbReference type="ARBA" id="ARBA00023136"/>
    </source>
</evidence>
<evidence type="ECO:0000256" key="2">
    <source>
        <dbReference type="ARBA" id="ARBA00009634"/>
    </source>
</evidence>
<reference evidence="13" key="1">
    <citation type="submission" date="2021-03" db="EMBL/GenBank/DDBJ databases">
        <authorList>
            <person name="Bekaert M."/>
        </authorList>
    </citation>
    <scope>NUCLEOTIDE SEQUENCE</scope>
</reference>
<evidence type="ECO:0000256" key="11">
    <source>
        <dbReference type="SAM" id="Phobius"/>
    </source>
</evidence>
<dbReference type="InterPro" id="IPR035897">
    <property type="entry name" value="Toll_tir_struct_dom_sf"/>
</dbReference>
<dbReference type="GO" id="GO:0038023">
    <property type="term" value="F:signaling receptor activity"/>
    <property type="evidence" value="ECO:0007669"/>
    <property type="project" value="TreeGrafter"/>
</dbReference>
<keyword evidence="9" id="KW-0675">Receptor</keyword>
<name>A0A8S3U980_MYTED</name>
<keyword evidence="7 11" id="KW-1133">Transmembrane helix</keyword>
<dbReference type="Proteomes" id="UP000683360">
    <property type="component" value="Unassembled WGS sequence"/>
</dbReference>
<dbReference type="SMART" id="SM00365">
    <property type="entry name" value="LRR_SD22"/>
    <property type="match status" value="8"/>
</dbReference>
<dbReference type="PANTHER" id="PTHR24365:SF541">
    <property type="entry name" value="PROTEIN TOLL-RELATED"/>
    <property type="match status" value="1"/>
</dbReference>
<dbReference type="InterPro" id="IPR032675">
    <property type="entry name" value="LRR_dom_sf"/>
</dbReference>
<keyword evidence="3" id="KW-0433">Leucine-rich repeat</keyword>
<evidence type="ECO:0000313" key="14">
    <source>
        <dbReference type="Proteomes" id="UP000683360"/>
    </source>
</evidence>
<dbReference type="AlphaFoldDB" id="A0A8S3U980"/>
<keyword evidence="10" id="KW-0325">Glycoprotein</keyword>
<dbReference type="Gene3D" id="3.40.50.10140">
    <property type="entry name" value="Toll/interleukin-1 receptor homology (TIR) domain"/>
    <property type="match status" value="1"/>
</dbReference>
<feature type="transmembrane region" description="Helical" evidence="11">
    <location>
        <begin position="1038"/>
        <end position="1060"/>
    </location>
</feature>
<evidence type="ECO:0000256" key="10">
    <source>
        <dbReference type="ARBA" id="ARBA00023180"/>
    </source>
</evidence>
<sequence>MMGPEAGSLEICVGEKGLPYGKKWEYIGGLSLSHDDWQKVTLNIPQYCNPVFTIMSTKNGTIGDVAIDDIILRTGACGKYIHEIFSSELVHVISGHNMEGIILYSVLYIIIICNAPVCDIKYEFKENEEVKIADCKNKGLTFIPQDLLGDIKVLDMSFNLLRMIGNSSFVNYKYLQELFLKQKSLEKIDFSYTIANTFPKMFLIVPENNSLIYVDVSYLDTNLAMIIFQIRLETFISNGGDYSFAWNQLKRSPSNTLKTIVWKNADLDIAFRLYGNQFFNSIRSIESMDISENDIWYFPAKLLNPMQNLTYLYLSKNSFQSIPIQQSDHTKIQILDVRKNRLTSVSSTIRSWADRMQELHGMTLHLTDNAFECNCDNIDFIRWIQTTKVELDSRSYKCKLSNGSVIDTLIAYNSLYDLFADFISIVIQCDVISRSSDCDIKYVFNGKRGLKIADCKNRGLQFIPQDLPPDINVLDISSNHLRSIENSSLINYTHLHELNVRKNQLKHLSQESFQGLHNLVVLDMSHNLLDLSYAYSEELFLPIQHLSKLDIRSNMPQPENYDKEFDYPDHAFGVLRELTFLGIDMMPVPIFGSGFSQMKNLRKLYFQSCYLVRLSNETFQKFSSSVEELYLRNCRLNFVKTEYDALNPFPNLRVLDLFGTFMHLTRALLLLHPYRYRNMTTINLGHVSDLIIDSDDLPYALTITSDIVKNLKSICIEHLDLSQNGIVDYTHGSLFSFDYPECLKHLSLKGNRLLLAHINNHEEIDSFFSKALRLQSLDYSYNVVNFFIENSMTSDSNFKSSGGSHVILPASLEKLDISFTIVNTLRFLFIVPKNNNLTYLDISYTNTTVTMLFVELRLETFISAGTRYSFGWREMDRFQETNLKKLVLKDATLTDGIKTYGNRFLRNVNQSNDIFKPMPNLSNLYLTDNFLQSIPEQLNTHTNIKVLDVRKNLLTTINSLIRNWADQMHEVHGMTLYLDGNAFMCNCDNLDFIRWIHTTKVDLDSRSYKCQLSNGSVTDTLTAYNSFSELFADCKSTMWLTLASTLLSTFITISLLLLLYNKRWKIALSIYGVIRRTIEQKVRKAYQYDVYMSYEGKIVIWIKNVLAPKLEDEWGLTMCIKDRDFLIGESLLDTEAKCIKNNGLPSSKQTSSSIEISSLGDNIIRRIAKFKTNK</sequence>
<evidence type="ECO:0000259" key="12">
    <source>
        <dbReference type="PROSITE" id="PS50104"/>
    </source>
</evidence>
<dbReference type="SUPFAM" id="SSF52058">
    <property type="entry name" value="L domain-like"/>
    <property type="match status" value="3"/>
</dbReference>
<dbReference type="EMBL" id="CAJPWZ010002691">
    <property type="protein sequence ID" value="CAG2243119.1"/>
    <property type="molecule type" value="Genomic_DNA"/>
</dbReference>
<evidence type="ECO:0000256" key="5">
    <source>
        <dbReference type="ARBA" id="ARBA00022729"/>
    </source>
</evidence>
<evidence type="ECO:0000256" key="3">
    <source>
        <dbReference type="ARBA" id="ARBA00022614"/>
    </source>
</evidence>
<accession>A0A8S3U980</accession>
<comment type="subcellular location">
    <subcellularLocation>
        <location evidence="1">Membrane</location>
        <topology evidence="1">Single-pass membrane protein</topology>
    </subcellularLocation>
</comment>
<comment type="similarity">
    <text evidence="2">Belongs to the Toll-like receptor family.</text>
</comment>
<dbReference type="Pfam" id="PF13855">
    <property type="entry name" value="LRR_8"/>
    <property type="match status" value="1"/>
</dbReference>
<keyword evidence="14" id="KW-1185">Reference proteome</keyword>
<protein>
    <recommendedName>
        <fullName evidence="12">TIR domain-containing protein</fullName>
    </recommendedName>
</protein>
<evidence type="ECO:0000256" key="1">
    <source>
        <dbReference type="ARBA" id="ARBA00004167"/>
    </source>
</evidence>
<dbReference type="InterPro" id="IPR003591">
    <property type="entry name" value="Leu-rich_rpt_typical-subtyp"/>
</dbReference>
<dbReference type="SUPFAM" id="SSF52200">
    <property type="entry name" value="Toll/Interleukin receptor TIR domain"/>
    <property type="match status" value="1"/>
</dbReference>
<keyword evidence="4 11" id="KW-0812">Transmembrane</keyword>
<keyword evidence="6" id="KW-0677">Repeat</keyword>
<proteinExistence type="inferred from homology"/>
<dbReference type="PANTHER" id="PTHR24365">
    <property type="entry name" value="TOLL-LIKE RECEPTOR"/>
    <property type="match status" value="1"/>
</dbReference>
<dbReference type="SMART" id="SM00369">
    <property type="entry name" value="LRR_TYP"/>
    <property type="match status" value="6"/>
</dbReference>
<dbReference type="InterPro" id="IPR001611">
    <property type="entry name" value="Leu-rich_rpt"/>
</dbReference>
<dbReference type="InterPro" id="IPR000157">
    <property type="entry name" value="TIR_dom"/>
</dbReference>
<evidence type="ECO:0000313" key="13">
    <source>
        <dbReference type="EMBL" id="CAG2243119.1"/>
    </source>
</evidence>
<dbReference type="Gene3D" id="3.80.10.10">
    <property type="entry name" value="Ribonuclease Inhibitor"/>
    <property type="match status" value="4"/>
</dbReference>
<dbReference type="GO" id="GO:0007165">
    <property type="term" value="P:signal transduction"/>
    <property type="evidence" value="ECO:0007669"/>
    <property type="project" value="InterPro"/>
</dbReference>
<dbReference type="OrthoDB" id="6287768at2759"/>
<gene>
    <name evidence="13" type="ORF">MEDL_55263</name>
</gene>